<dbReference type="OrthoDB" id="1930460at2759"/>
<dbReference type="Pfam" id="PF05699">
    <property type="entry name" value="Dimer_Tnp_hAT"/>
    <property type="match status" value="1"/>
</dbReference>
<dbReference type="PANTHER" id="PTHR32166">
    <property type="entry name" value="OSJNBA0013A04.12 PROTEIN"/>
    <property type="match status" value="1"/>
</dbReference>
<name>A0A3S3QC17_9MAGN</name>
<dbReference type="AlphaFoldDB" id="A0A3S3QC17"/>
<dbReference type="GO" id="GO:0046983">
    <property type="term" value="F:protein dimerization activity"/>
    <property type="evidence" value="ECO:0007669"/>
    <property type="project" value="InterPro"/>
</dbReference>
<evidence type="ECO:0000313" key="3">
    <source>
        <dbReference type="Proteomes" id="UP000283530"/>
    </source>
</evidence>
<dbReference type="Proteomes" id="UP000283530">
    <property type="component" value="Unassembled WGS sequence"/>
</dbReference>
<accession>A0A3S3QC17</accession>
<reference evidence="2 3" key="1">
    <citation type="journal article" date="2019" name="Nat. Plants">
        <title>Stout camphor tree genome fills gaps in understanding of flowering plant genome evolution.</title>
        <authorList>
            <person name="Chaw S.M."/>
            <person name="Liu Y.C."/>
            <person name="Wu Y.W."/>
            <person name="Wang H.Y."/>
            <person name="Lin C.I."/>
            <person name="Wu C.S."/>
            <person name="Ke H.M."/>
            <person name="Chang L.Y."/>
            <person name="Hsu C.Y."/>
            <person name="Yang H.T."/>
            <person name="Sudianto E."/>
            <person name="Hsu M.H."/>
            <person name="Wu K.P."/>
            <person name="Wang L.N."/>
            <person name="Leebens-Mack J.H."/>
            <person name="Tsai I.J."/>
        </authorList>
    </citation>
    <scope>NUCLEOTIDE SEQUENCE [LARGE SCALE GENOMIC DNA]</scope>
    <source>
        <strain evidence="3">cv. Chaw 1501</strain>
        <tissue evidence="2">Young leaves</tissue>
    </source>
</reference>
<dbReference type="PROSITE" id="PS51257">
    <property type="entry name" value="PROKAR_LIPOPROTEIN"/>
    <property type="match status" value="1"/>
</dbReference>
<dbReference type="InterPro" id="IPR012337">
    <property type="entry name" value="RNaseH-like_sf"/>
</dbReference>
<evidence type="ECO:0000259" key="1">
    <source>
        <dbReference type="Pfam" id="PF05699"/>
    </source>
</evidence>
<dbReference type="PANTHER" id="PTHR32166:SF122">
    <property type="entry name" value="OS09G0499600 PROTEIN"/>
    <property type="match status" value="1"/>
</dbReference>
<keyword evidence="3" id="KW-1185">Reference proteome</keyword>
<dbReference type="EMBL" id="QPKB01000004">
    <property type="protein sequence ID" value="RWR82990.1"/>
    <property type="molecule type" value="Genomic_DNA"/>
</dbReference>
<evidence type="ECO:0000313" key="2">
    <source>
        <dbReference type="EMBL" id="RWR82990.1"/>
    </source>
</evidence>
<organism evidence="2 3">
    <name type="scientific">Cinnamomum micranthum f. kanehirae</name>
    <dbReference type="NCBI Taxonomy" id="337451"/>
    <lineage>
        <taxon>Eukaryota</taxon>
        <taxon>Viridiplantae</taxon>
        <taxon>Streptophyta</taxon>
        <taxon>Embryophyta</taxon>
        <taxon>Tracheophyta</taxon>
        <taxon>Spermatophyta</taxon>
        <taxon>Magnoliopsida</taxon>
        <taxon>Magnoliidae</taxon>
        <taxon>Laurales</taxon>
        <taxon>Lauraceae</taxon>
        <taxon>Cinnamomum</taxon>
    </lineage>
</organism>
<gene>
    <name evidence="2" type="ORF">CKAN_01173000</name>
</gene>
<dbReference type="SUPFAM" id="SSF53098">
    <property type="entry name" value="Ribonuclease H-like"/>
    <property type="match status" value="1"/>
</dbReference>
<proteinExistence type="predicted"/>
<comment type="caution">
    <text evidence="2">The sequence shown here is derived from an EMBL/GenBank/DDBJ whole genome shotgun (WGS) entry which is preliminary data.</text>
</comment>
<protein>
    <recommendedName>
        <fullName evidence="1">HAT C-terminal dimerisation domain-containing protein</fullName>
    </recommendedName>
</protein>
<sequence>MSPDKWWDRFGNGTLELKKWAIRILSQCISASGCERNWSIFKHIHSPKRNRLEHQRLNDLFFVHYNLKLRERDMLKKTGNAASDPISLENINILAD</sequence>
<dbReference type="InterPro" id="IPR008906">
    <property type="entry name" value="HATC_C_dom"/>
</dbReference>
<feature type="domain" description="HAT C-terminal dimerisation" evidence="1">
    <location>
        <begin position="3"/>
        <end position="67"/>
    </location>
</feature>